<dbReference type="EMBL" id="JAIWYP010000017">
    <property type="protein sequence ID" value="KAH3693245.1"/>
    <property type="molecule type" value="Genomic_DNA"/>
</dbReference>
<name>A0A9D4BFB2_DREPO</name>
<gene>
    <name evidence="1" type="ORF">DPMN_192649</name>
</gene>
<reference evidence="1" key="1">
    <citation type="journal article" date="2019" name="bioRxiv">
        <title>The Genome of the Zebra Mussel, Dreissena polymorpha: A Resource for Invasive Species Research.</title>
        <authorList>
            <person name="McCartney M.A."/>
            <person name="Auch B."/>
            <person name="Kono T."/>
            <person name="Mallez S."/>
            <person name="Zhang Y."/>
            <person name="Obille A."/>
            <person name="Becker A."/>
            <person name="Abrahante J.E."/>
            <person name="Garbe J."/>
            <person name="Badalamenti J.P."/>
            <person name="Herman A."/>
            <person name="Mangelson H."/>
            <person name="Liachko I."/>
            <person name="Sullivan S."/>
            <person name="Sone E.D."/>
            <person name="Koren S."/>
            <person name="Silverstein K.A.T."/>
            <person name="Beckman K.B."/>
            <person name="Gohl D.M."/>
        </authorList>
    </citation>
    <scope>NUCLEOTIDE SEQUENCE</scope>
    <source>
        <strain evidence="1">Duluth1</strain>
        <tissue evidence="1">Whole animal</tissue>
    </source>
</reference>
<proteinExistence type="predicted"/>
<organism evidence="1 2">
    <name type="scientific">Dreissena polymorpha</name>
    <name type="common">Zebra mussel</name>
    <name type="synonym">Mytilus polymorpha</name>
    <dbReference type="NCBI Taxonomy" id="45954"/>
    <lineage>
        <taxon>Eukaryota</taxon>
        <taxon>Metazoa</taxon>
        <taxon>Spiralia</taxon>
        <taxon>Lophotrochozoa</taxon>
        <taxon>Mollusca</taxon>
        <taxon>Bivalvia</taxon>
        <taxon>Autobranchia</taxon>
        <taxon>Heteroconchia</taxon>
        <taxon>Euheterodonta</taxon>
        <taxon>Imparidentia</taxon>
        <taxon>Neoheterodontei</taxon>
        <taxon>Myida</taxon>
        <taxon>Dreissenoidea</taxon>
        <taxon>Dreissenidae</taxon>
        <taxon>Dreissena</taxon>
    </lineage>
</organism>
<accession>A0A9D4BFB2</accession>
<evidence type="ECO:0000313" key="2">
    <source>
        <dbReference type="Proteomes" id="UP000828390"/>
    </source>
</evidence>
<protein>
    <submittedName>
        <fullName evidence="1">Uncharacterized protein</fullName>
    </submittedName>
</protein>
<evidence type="ECO:0000313" key="1">
    <source>
        <dbReference type="EMBL" id="KAH3693245.1"/>
    </source>
</evidence>
<comment type="caution">
    <text evidence="1">The sequence shown here is derived from an EMBL/GenBank/DDBJ whole genome shotgun (WGS) entry which is preliminary data.</text>
</comment>
<sequence>MKLYSKDLSQILVNAYCHTTTTFVQLYFPCIADKQHLLAVGDSSGTLHILEIPWSLRLPAPNEVRTGPPVTKNNSGKTWLYACA</sequence>
<reference evidence="1" key="2">
    <citation type="submission" date="2020-11" db="EMBL/GenBank/DDBJ databases">
        <authorList>
            <person name="McCartney M.A."/>
            <person name="Auch B."/>
            <person name="Kono T."/>
            <person name="Mallez S."/>
            <person name="Becker A."/>
            <person name="Gohl D.M."/>
            <person name="Silverstein K.A.T."/>
            <person name="Koren S."/>
            <person name="Bechman K.B."/>
            <person name="Herman A."/>
            <person name="Abrahante J.E."/>
            <person name="Garbe J."/>
        </authorList>
    </citation>
    <scope>NUCLEOTIDE SEQUENCE</scope>
    <source>
        <strain evidence="1">Duluth1</strain>
        <tissue evidence="1">Whole animal</tissue>
    </source>
</reference>
<keyword evidence="2" id="KW-1185">Reference proteome</keyword>
<dbReference type="AlphaFoldDB" id="A0A9D4BFB2"/>
<dbReference type="Proteomes" id="UP000828390">
    <property type="component" value="Unassembled WGS sequence"/>
</dbReference>